<dbReference type="Proteomes" id="UP000241074">
    <property type="component" value="Chromosome"/>
</dbReference>
<proteinExistence type="predicted"/>
<dbReference type="InterPro" id="IPR000335">
    <property type="entry name" value="Bleomycin-R"/>
</dbReference>
<dbReference type="AlphaFoldDB" id="A0A2P1PUF9"/>
<dbReference type="EMBL" id="CP027860">
    <property type="protein sequence ID" value="AVP98471.1"/>
    <property type="molecule type" value="Genomic_DNA"/>
</dbReference>
<evidence type="ECO:0000256" key="1">
    <source>
        <dbReference type="ARBA" id="ARBA00023251"/>
    </source>
</evidence>
<dbReference type="OrthoDB" id="674527at2"/>
<dbReference type="GO" id="GO:0051213">
    <property type="term" value="F:dioxygenase activity"/>
    <property type="evidence" value="ECO:0007669"/>
    <property type="project" value="UniProtKB-KW"/>
</dbReference>
<reference evidence="2 3" key="1">
    <citation type="submission" date="2018-03" db="EMBL/GenBank/DDBJ databases">
        <title>Ahniella affigens gen. nov., sp. nov., a gammaproteobacterium isolated from sandy soil near a stream.</title>
        <authorList>
            <person name="Ko Y."/>
            <person name="Kim J.-H."/>
        </authorList>
    </citation>
    <scope>NUCLEOTIDE SEQUENCE [LARGE SCALE GENOMIC DNA]</scope>
    <source>
        <strain evidence="2 3">D13</strain>
    </source>
</reference>
<dbReference type="RefSeq" id="WP_106892392.1">
    <property type="nucleotide sequence ID" value="NZ_CP027860.1"/>
</dbReference>
<reference evidence="2 3" key="2">
    <citation type="submission" date="2018-03" db="EMBL/GenBank/DDBJ databases">
        <authorList>
            <person name="Keele B.F."/>
        </authorList>
    </citation>
    <scope>NUCLEOTIDE SEQUENCE [LARGE SCALE GENOMIC DNA]</scope>
    <source>
        <strain evidence="2 3">D13</strain>
    </source>
</reference>
<keyword evidence="1" id="KW-0046">Antibiotic resistance</keyword>
<gene>
    <name evidence="2" type="ORF">C7S18_15315</name>
</gene>
<dbReference type="CDD" id="cd08349">
    <property type="entry name" value="BLMA_like"/>
    <property type="match status" value="1"/>
</dbReference>
<name>A0A2P1PUF9_9GAMM</name>
<organism evidence="2 3">
    <name type="scientific">Ahniella affigens</name>
    <dbReference type="NCBI Taxonomy" id="2021234"/>
    <lineage>
        <taxon>Bacteria</taxon>
        <taxon>Pseudomonadati</taxon>
        <taxon>Pseudomonadota</taxon>
        <taxon>Gammaproteobacteria</taxon>
        <taxon>Lysobacterales</taxon>
        <taxon>Rhodanobacteraceae</taxon>
        <taxon>Ahniella</taxon>
    </lineage>
</organism>
<dbReference type="GO" id="GO:0046677">
    <property type="term" value="P:response to antibiotic"/>
    <property type="evidence" value="ECO:0007669"/>
    <property type="project" value="UniProtKB-KW"/>
</dbReference>
<accession>A0A2P1PUF9</accession>
<dbReference type="Gene3D" id="3.10.180.10">
    <property type="entry name" value="2,3-Dihydroxybiphenyl 1,2-Dioxygenase, domain 1"/>
    <property type="match status" value="1"/>
</dbReference>
<dbReference type="KEGG" id="xba:C7S18_15315"/>
<evidence type="ECO:0000313" key="2">
    <source>
        <dbReference type="EMBL" id="AVP98471.1"/>
    </source>
</evidence>
<keyword evidence="3" id="KW-1185">Reference proteome</keyword>
<dbReference type="SUPFAM" id="SSF54593">
    <property type="entry name" value="Glyoxalase/Bleomycin resistance protein/Dihydroxybiphenyl dioxygenase"/>
    <property type="match status" value="1"/>
</dbReference>
<keyword evidence="2" id="KW-0223">Dioxygenase</keyword>
<protein>
    <submittedName>
        <fullName evidence="2">Glyoxalase/bleomycin resistance/extradiol dioxygenase family protein</fullName>
    </submittedName>
</protein>
<keyword evidence="2" id="KW-0560">Oxidoreductase</keyword>
<sequence>MPLPLDQAIPILPSRVIAETVTFYQRLGFAGGAHDFDANYALLCRGDIELHFFAHPNLRPEQSDAGCYLRVQDARAWYQAFQRANLPNQGIPRLDALSAKPWGMLEFALVDSDGNLIRVGQVLDPE</sequence>
<evidence type="ECO:0000313" key="3">
    <source>
        <dbReference type="Proteomes" id="UP000241074"/>
    </source>
</evidence>
<dbReference type="InterPro" id="IPR029068">
    <property type="entry name" value="Glyas_Bleomycin-R_OHBP_Dase"/>
</dbReference>